<protein>
    <submittedName>
        <fullName evidence="2">SMI1/KNR4 family protein</fullName>
    </submittedName>
</protein>
<dbReference type="InterPro" id="IPR018958">
    <property type="entry name" value="Knr4/Smi1-like_dom"/>
</dbReference>
<evidence type="ECO:0000313" key="2">
    <source>
        <dbReference type="EMBL" id="MEA5580889.1"/>
    </source>
</evidence>
<keyword evidence="3" id="KW-1185">Reference proteome</keyword>
<name>A0ABU5UBJ0_9CYAN</name>
<comment type="caution">
    <text evidence="2">The sequence shown here is derived from an EMBL/GenBank/DDBJ whole genome shotgun (WGS) entry which is preliminary data.</text>
</comment>
<dbReference type="Gene3D" id="3.40.1580.10">
    <property type="entry name" value="SMI1/KNR4-like"/>
    <property type="match status" value="1"/>
</dbReference>
<dbReference type="RefSeq" id="WP_323195232.1">
    <property type="nucleotide sequence ID" value="NZ_JAYGHG010000006.1"/>
</dbReference>
<dbReference type="Proteomes" id="UP001302120">
    <property type="component" value="Unassembled WGS sequence"/>
</dbReference>
<dbReference type="SUPFAM" id="SSF160631">
    <property type="entry name" value="SMI1/KNR4-like"/>
    <property type="match status" value="1"/>
</dbReference>
<feature type="domain" description="Knr4/Smi1-like" evidence="1">
    <location>
        <begin position="49"/>
        <end position="195"/>
    </location>
</feature>
<organism evidence="2 3">
    <name type="scientific">Nodularia harveyana UHCC-0300</name>
    <dbReference type="NCBI Taxonomy" id="2974287"/>
    <lineage>
        <taxon>Bacteria</taxon>
        <taxon>Bacillati</taxon>
        <taxon>Cyanobacteriota</taxon>
        <taxon>Cyanophyceae</taxon>
        <taxon>Nostocales</taxon>
        <taxon>Nodulariaceae</taxon>
        <taxon>Nodularia</taxon>
    </lineage>
</organism>
<evidence type="ECO:0000259" key="1">
    <source>
        <dbReference type="SMART" id="SM00860"/>
    </source>
</evidence>
<dbReference type="Pfam" id="PF09346">
    <property type="entry name" value="SMI1_KNR4"/>
    <property type="match status" value="1"/>
</dbReference>
<reference evidence="2 3" key="1">
    <citation type="submission" date="2023-12" db="EMBL/GenBank/DDBJ databases">
        <title>Baltic Sea Cyanobacteria.</title>
        <authorList>
            <person name="Delbaje E."/>
            <person name="Fewer D.P."/>
            <person name="Shishido T.K."/>
        </authorList>
    </citation>
    <scope>NUCLEOTIDE SEQUENCE [LARGE SCALE GENOMIC DNA]</scope>
    <source>
        <strain evidence="2 3">UHCC-0300</strain>
    </source>
</reference>
<dbReference type="InterPro" id="IPR037883">
    <property type="entry name" value="Knr4/Smi1-like_sf"/>
</dbReference>
<gene>
    <name evidence="2" type="ORF">VB620_05995</name>
</gene>
<sequence>MAQFDWENLLKEFSLKLIEYDIEECRDDITREPKLTPELRQSGWLGYPGATEQQIITAEKRLGIKFPTSYREFLKVSNGWRNSDWTDIKLWSTEELEWFSTRNQNWIDAWVPYTDERPSVPDNLYFAYGEEQDCIHLRCEYLQNALEISSDSDDGDILLLIPDVLFDDEELEAWHFGNKLPGANRYRSFYELMQKVVEQGSFIY</sequence>
<accession>A0ABU5UBJ0</accession>
<dbReference type="EMBL" id="JAYGHG010000006">
    <property type="protein sequence ID" value="MEA5580889.1"/>
    <property type="molecule type" value="Genomic_DNA"/>
</dbReference>
<proteinExistence type="predicted"/>
<evidence type="ECO:0000313" key="3">
    <source>
        <dbReference type="Proteomes" id="UP001302120"/>
    </source>
</evidence>
<dbReference type="SMART" id="SM00860">
    <property type="entry name" value="SMI1_KNR4"/>
    <property type="match status" value="1"/>
</dbReference>